<comment type="caution">
    <text evidence="1">The sequence shown here is derived from an EMBL/GenBank/DDBJ whole genome shotgun (WGS) entry which is preliminary data.</text>
</comment>
<dbReference type="EMBL" id="BDGG01000005">
    <property type="protein sequence ID" value="GAU99878.1"/>
    <property type="molecule type" value="Genomic_DNA"/>
</dbReference>
<organism evidence="1 2">
    <name type="scientific">Ramazzottius varieornatus</name>
    <name type="common">Water bear</name>
    <name type="synonym">Tardigrade</name>
    <dbReference type="NCBI Taxonomy" id="947166"/>
    <lineage>
        <taxon>Eukaryota</taxon>
        <taxon>Metazoa</taxon>
        <taxon>Ecdysozoa</taxon>
        <taxon>Tardigrada</taxon>
        <taxon>Eutardigrada</taxon>
        <taxon>Parachela</taxon>
        <taxon>Hypsibioidea</taxon>
        <taxon>Ramazzottiidae</taxon>
        <taxon>Ramazzottius</taxon>
    </lineage>
</organism>
<name>A0A1D1VN00_RAMVA</name>
<sequence length="168" mass="19375">MKRTMVRFVGKLSGLEQRCSVRHSGHLIWFLTQSNSPKKQICSGFREFSLLRISLSSFIPGKRLRRIRFELVRYAGSERRRSADTAAFWVHGSGPYRCSRSLALPDHPNPDVVSQQLVAPELSSWLLLWLQQPSLPLSFSFLGRFRHFLHHTAPHGDSFFFSFNNSQT</sequence>
<dbReference type="Proteomes" id="UP000186922">
    <property type="component" value="Unassembled WGS sequence"/>
</dbReference>
<protein>
    <submittedName>
        <fullName evidence="1">Uncharacterized protein</fullName>
    </submittedName>
</protein>
<proteinExistence type="predicted"/>
<evidence type="ECO:0000313" key="1">
    <source>
        <dbReference type="EMBL" id="GAU99878.1"/>
    </source>
</evidence>
<evidence type="ECO:0000313" key="2">
    <source>
        <dbReference type="Proteomes" id="UP000186922"/>
    </source>
</evidence>
<keyword evidence="2" id="KW-1185">Reference proteome</keyword>
<dbReference type="AlphaFoldDB" id="A0A1D1VN00"/>
<reference evidence="1 2" key="1">
    <citation type="journal article" date="2016" name="Nat. Commun.">
        <title>Extremotolerant tardigrade genome and improved radiotolerance of human cultured cells by tardigrade-unique protein.</title>
        <authorList>
            <person name="Hashimoto T."/>
            <person name="Horikawa D.D."/>
            <person name="Saito Y."/>
            <person name="Kuwahara H."/>
            <person name="Kozuka-Hata H."/>
            <person name="Shin-I T."/>
            <person name="Minakuchi Y."/>
            <person name="Ohishi K."/>
            <person name="Motoyama A."/>
            <person name="Aizu T."/>
            <person name="Enomoto A."/>
            <person name="Kondo K."/>
            <person name="Tanaka S."/>
            <person name="Hara Y."/>
            <person name="Koshikawa S."/>
            <person name="Sagara H."/>
            <person name="Miura T."/>
            <person name="Yokobori S."/>
            <person name="Miyagawa K."/>
            <person name="Suzuki Y."/>
            <person name="Kubo T."/>
            <person name="Oyama M."/>
            <person name="Kohara Y."/>
            <person name="Fujiyama A."/>
            <person name="Arakawa K."/>
            <person name="Katayama T."/>
            <person name="Toyoda A."/>
            <person name="Kunieda T."/>
        </authorList>
    </citation>
    <scope>NUCLEOTIDE SEQUENCE [LARGE SCALE GENOMIC DNA]</scope>
    <source>
        <strain evidence="1 2">YOKOZUNA-1</strain>
    </source>
</reference>
<gene>
    <name evidence="1" type="primary">RvY_10816-1</name>
    <name evidence="1" type="synonym">RvY_10816.1</name>
    <name evidence="1" type="ORF">RvY_10816</name>
</gene>
<accession>A0A1D1VN00</accession>